<dbReference type="AlphaFoldDB" id="G8HT97"/>
<dbReference type="EMBL" id="JN631076">
    <property type="protein sequence ID" value="AET09724.1"/>
    <property type="molecule type" value="mRNA"/>
</dbReference>
<dbReference type="OrthoDB" id="5945703at2759"/>
<protein>
    <submittedName>
        <fullName evidence="1">Uncharacterized protein</fullName>
    </submittedName>
</protein>
<evidence type="ECO:0000313" key="1">
    <source>
        <dbReference type="EMBL" id="AET09724.1"/>
    </source>
</evidence>
<accession>G8HT97</accession>
<organism evidence="1">
    <name type="scientific">Acropora millepora</name>
    <name type="common">Staghorn coral</name>
    <name type="synonym">Heteropora millepora</name>
    <dbReference type="NCBI Taxonomy" id="45264"/>
    <lineage>
        <taxon>Eukaryota</taxon>
        <taxon>Metazoa</taxon>
        <taxon>Cnidaria</taxon>
        <taxon>Anthozoa</taxon>
        <taxon>Hexacorallia</taxon>
        <taxon>Scleractinia</taxon>
        <taxon>Astrocoeniina</taxon>
        <taxon>Acroporidae</taxon>
        <taxon>Acropora</taxon>
    </lineage>
</organism>
<reference evidence="1" key="1">
    <citation type="journal article" date="2011" name="PLoS ONE">
        <title>Differential Gene Expression at Coral Settlement and Metamorphosis - A Subtractive Hybridization Study.</title>
        <authorList>
            <person name="Hayward D.C."/>
            <person name="Hetherington S."/>
            <person name="Behm C.A."/>
            <person name="Grasso L.C."/>
            <person name="Foret S."/>
            <person name="Miller D.J."/>
            <person name="Ball E.E."/>
        </authorList>
    </citation>
    <scope>NUCLEOTIDE SEQUENCE</scope>
</reference>
<sequence>MSTKYTKHTPLICEVLYKPVEGEIKGLADVRNITVVQNDSDTYKVKVYNVESEIEMFPLLPDSVTCDPGEQKPTGDMWTPWCDNQQKLEEGHYIRITLSKKKEDDHVYQLFQSGWNVYKTVNMDYSLRAHIQGDYNIKKGEYKLIITGSSVEDVKFTFDRY</sequence>
<name>G8HT97_ACRMI</name>
<proteinExistence type="evidence at transcript level"/>